<name>A0A0F9JT00_9ZZZZ</name>
<evidence type="ECO:0000313" key="1">
    <source>
        <dbReference type="EMBL" id="KKM11738.1"/>
    </source>
</evidence>
<proteinExistence type="predicted"/>
<reference evidence="1" key="1">
    <citation type="journal article" date="2015" name="Nature">
        <title>Complex archaea that bridge the gap between prokaryotes and eukaryotes.</title>
        <authorList>
            <person name="Spang A."/>
            <person name="Saw J.H."/>
            <person name="Jorgensen S.L."/>
            <person name="Zaremba-Niedzwiedzka K."/>
            <person name="Martijn J."/>
            <person name="Lind A.E."/>
            <person name="van Eijk R."/>
            <person name="Schleper C."/>
            <person name="Guy L."/>
            <person name="Ettema T.J."/>
        </authorList>
    </citation>
    <scope>NUCLEOTIDE SEQUENCE</scope>
</reference>
<protein>
    <submittedName>
        <fullName evidence="1">Uncharacterized protein</fullName>
    </submittedName>
</protein>
<organism evidence="1">
    <name type="scientific">marine sediment metagenome</name>
    <dbReference type="NCBI Taxonomy" id="412755"/>
    <lineage>
        <taxon>unclassified sequences</taxon>
        <taxon>metagenomes</taxon>
        <taxon>ecological metagenomes</taxon>
    </lineage>
</organism>
<accession>A0A0F9JT00</accession>
<comment type="caution">
    <text evidence="1">The sequence shown here is derived from an EMBL/GenBank/DDBJ whole genome shotgun (WGS) entry which is preliminary data.</text>
</comment>
<dbReference type="EMBL" id="LAZR01015479">
    <property type="protein sequence ID" value="KKM11738.1"/>
    <property type="molecule type" value="Genomic_DNA"/>
</dbReference>
<gene>
    <name evidence="1" type="ORF">LCGC14_1720670</name>
</gene>
<dbReference type="AlphaFoldDB" id="A0A0F9JT00"/>
<sequence length="122" mass="12129">MAISLLIDTSGGSNFEAYNLRNVATLHVGGAALAIETLDVTGTVGISSTLKVDTAVEFTTAAGVTVDGVLLKDGGMKITGDLDHDGSNVGFYAAAPVAQQTGVEVTAAGVHAALVNLGLITA</sequence>